<proteinExistence type="predicted"/>
<gene>
    <name evidence="3" type="ORF">PH603_16200</name>
</gene>
<evidence type="ECO:0000256" key="1">
    <source>
        <dbReference type="SAM" id="Phobius"/>
    </source>
</evidence>
<dbReference type="KEGG" id="gso:PH603_16200"/>
<dbReference type="EMBL" id="CP116805">
    <property type="protein sequence ID" value="WCL54081.1"/>
    <property type="molecule type" value="Genomic_DNA"/>
</dbReference>
<feature type="domain" description="Bacterial Pleckstrin homology" evidence="2">
    <location>
        <begin position="45"/>
        <end position="146"/>
    </location>
</feature>
<sequence>MKIAFSAPAVDLVPSLMWSLYVLVPLALLYAALVLFAQYGTRHAYLVDEKVLNIRLFPYEQIVPRAEILPESFRPVDLENDEALGLSLRLNGTGLPNLKVGTYRLKDGKAAFVLVTDPAAAVFFELRDGKRYILSVESPREFAGALGLAP</sequence>
<protein>
    <submittedName>
        <fullName evidence="3">PH domain-containing protein</fullName>
    </submittedName>
</protein>
<dbReference type="Pfam" id="PF10882">
    <property type="entry name" value="bPH_5"/>
    <property type="match status" value="1"/>
</dbReference>
<keyword evidence="1" id="KW-0472">Membrane</keyword>
<dbReference type="RefSeq" id="WP_289503800.1">
    <property type="nucleotide sequence ID" value="NZ_CP116805.1"/>
</dbReference>
<evidence type="ECO:0000313" key="3">
    <source>
        <dbReference type="EMBL" id="WCL54081.1"/>
    </source>
</evidence>
<keyword evidence="4" id="KW-1185">Reference proteome</keyword>
<keyword evidence="1" id="KW-1133">Transmembrane helix</keyword>
<evidence type="ECO:0000313" key="4">
    <source>
        <dbReference type="Proteomes" id="UP001217500"/>
    </source>
</evidence>
<keyword evidence="1" id="KW-0812">Transmembrane</keyword>
<accession>A0AAE9XRU6</accession>
<feature type="transmembrane region" description="Helical" evidence="1">
    <location>
        <begin position="16"/>
        <end position="36"/>
    </location>
</feature>
<reference evidence="3" key="1">
    <citation type="submission" date="2023-01" db="EMBL/GenBank/DDBJ databases">
        <title>The genome sequence of Kordiimonadaceae bacterium 6D33.</title>
        <authorList>
            <person name="Liu Y."/>
        </authorList>
    </citation>
    <scope>NUCLEOTIDE SEQUENCE</scope>
    <source>
        <strain evidence="3">6D33</strain>
    </source>
</reference>
<name>A0AAE9XRU6_9PROT</name>
<dbReference type="InterPro" id="IPR027783">
    <property type="entry name" value="Bacterial_PH-related"/>
</dbReference>
<evidence type="ECO:0000259" key="2">
    <source>
        <dbReference type="Pfam" id="PF10882"/>
    </source>
</evidence>
<organism evidence="3 4">
    <name type="scientific">Gimibacter soli</name>
    <dbReference type="NCBI Taxonomy" id="3024400"/>
    <lineage>
        <taxon>Bacteria</taxon>
        <taxon>Pseudomonadati</taxon>
        <taxon>Pseudomonadota</taxon>
        <taxon>Alphaproteobacteria</taxon>
        <taxon>Kordiimonadales</taxon>
        <taxon>Temperatibacteraceae</taxon>
        <taxon>Gimibacter</taxon>
    </lineage>
</organism>
<dbReference type="AlphaFoldDB" id="A0AAE9XRU6"/>
<dbReference type="Proteomes" id="UP001217500">
    <property type="component" value="Chromosome"/>
</dbReference>